<keyword evidence="3" id="KW-1185">Reference proteome</keyword>
<reference evidence="2" key="1">
    <citation type="journal article" date="2014" name="Int. J. Syst. Evol. Microbiol.">
        <title>Complete genome sequence of Corynebacterium casei LMG S-19264T (=DSM 44701T), isolated from a smear-ripened cheese.</title>
        <authorList>
            <consortium name="US DOE Joint Genome Institute (JGI-PGF)"/>
            <person name="Walter F."/>
            <person name="Albersmeier A."/>
            <person name="Kalinowski J."/>
            <person name="Ruckert C."/>
        </authorList>
    </citation>
    <scope>NUCLEOTIDE SEQUENCE</scope>
    <source>
        <strain evidence="2">CGMCC 1.12187</strain>
    </source>
</reference>
<evidence type="ECO:0000313" key="2">
    <source>
        <dbReference type="EMBL" id="GGG65435.1"/>
    </source>
</evidence>
<organism evidence="2 3">
    <name type="scientific">Kocuria dechangensis</name>
    <dbReference type="NCBI Taxonomy" id="1176249"/>
    <lineage>
        <taxon>Bacteria</taxon>
        <taxon>Bacillati</taxon>
        <taxon>Actinomycetota</taxon>
        <taxon>Actinomycetes</taxon>
        <taxon>Micrococcales</taxon>
        <taxon>Micrococcaceae</taxon>
        <taxon>Kocuria</taxon>
    </lineage>
</organism>
<dbReference type="EMBL" id="BMEQ01000021">
    <property type="protein sequence ID" value="GGG65435.1"/>
    <property type="molecule type" value="Genomic_DNA"/>
</dbReference>
<evidence type="ECO:0000256" key="1">
    <source>
        <dbReference type="SAM" id="MobiDB-lite"/>
    </source>
</evidence>
<accession>A0A917LY42</accession>
<reference evidence="2" key="2">
    <citation type="submission" date="2020-09" db="EMBL/GenBank/DDBJ databases">
        <authorList>
            <person name="Sun Q."/>
            <person name="Zhou Y."/>
        </authorList>
    </citation>
    <scope>NUCLEOTIDE SEQUENCE</scope>
    <source>
        <strain evidence="2">CGMCC 1.12187</strain>
    </source>
</reference>
<name>A0A917LY42_9MICC</name>
<evidence type="ECO:0008006" key="4">
    <source>
        <dbReference type="Google" id="ProtNLM"/>
    </source>
</evidence>
<protein>
    <recommendedName>
        <fullName evidence="4">Alternate-type signal peptide domain-containing protein</fullName>
    </recommendedName>
</protein>
<gene>
    <name evidence="2" type="ORF">GCM10011374_31600</name>
</gene>
<feature type="region of interest" description="Disordered" evidence="1">
    <location>
        <begin position="65"/>
        <end position="90"/>
    </location>
</feature>
<dbReference type="Proteomes" id="UP000638848">
    <property type="component" value="Unassembled WGS sequence"/>
</dbReference>
<sequence>MTAPSPSRPAALLRASAASLVAVALLGSGLGTAARWSDEAALGAPAISTGALGVRLGPATAALRHTAPGTDAGTDAGATAPEDVTGSATVPGVLEGDTLAVTTRMAIEARGTNLTATLTVDPGLPDGSPLVPHVRIDPVDGAPPLGGTGAENTRTVTAAHHGASYDVTVTYHVPAGALAEGTSVDPVPLTVTLAQN</sequence>
<evidence type="ECO:0000313" key="3">
    <source>
        <dbReference type="Proteomes" id="UP000638848"/>
    </source>
</evidence>
<proteinExistence type="predicted"/>
<comment type="caution">
    <text evidence="2">The sequence shown here is derived from an EMBL/GenBank/DDBJ whole genome shotgun (WGS) entry which is preliminary data.</text>
</comment>
<dbReference type="AlphaFoldDB" id="A0A917LY42"/>
<feature type="compositionally biased region" description="Low complexity" evidence="1">
    <location>
        <begin position="66"/>
        <end position="81"/>
    </location>
</feature>
<dbReference type="RefSeq" id="WP_188538949.1">
    <property type="nucleotide sequence ID" value="NZ_BMEQ01000021.1"/>
</dbReference>